<organism evidence="2 3">
    <name type="scientific">Salvia divinorum</name>
    <name type="common">Maria pastora</name>
    <name type="synonym">Diviner's sage</name>
    <dbReference type="NCBI Taxonomy" id="28513"/>
    <lineage>
        <taxon>Eukaryota</taxon>
        <taxon>Viridiplantae</taxon>
        <taxon>Streptophyta</taxon>
        <taxon>Embryophyta</taxon>
        <taxon>Tracheophyta</taxon>
        <taxon>Spermatophyta</taxon>
        <taxon>Magnoliopsida</taxon>
        <taxon>eudicotyledons</taxon>
        <taxon>Gunneridae</taxon>
        <taxon>Pentapetalae</taxon>
        <taxon>asterids</taxon>
        <taxon>lamiids</taxon>
        <taxon>Lamiales</taxon>
        <taxon>Lamiaceae</taxon>
        <taxon>Nepetoideae</taxon>
        <taxon>Mentheae</taxon>
        <taxon>Salviinae</taxon>
        <taxon>Salvia</taxon>
        <taxon>Salvia subgen. Calosphace</taxon>
    </lineage>
</organism>
<comment type="caution">
    <text evidence="2">The sequence shown here is derived from an EMBL/GenBank/DDBJ whole genome shotgun (WGS) entry which is preliminary data.</text>
</comment>
<reference evidence="2 3" key="1">
    <citation type="submission" date="2024-06" db="EMBL/GenBank/DDBJ databases">
        <title>A chromosome level genome sequence of Diviner's sage (Salvia divinorum).</title>
        <authorList>
            <person name="Ford S.A."/>
            <person name="Ro D.-K."/>
            <person name="Ness R.W."/>
            <person name="Phillips M.A."/>
        </authorList>
    </citation>
    <scope>NUCLEOTIDE SEQUENCE [LARGE SCALE GENOMIC DNA]</scope>
    <source>
        <strain evidence="2">SAF-2024a</strain>
        <tissue evidence="2">Leaf</tissue>
    </source>
</reference>
<evidence type="ECO:0000313" key="2">
    <source>
        <dbReference type="EMBL" id="KAL1567453.1"/>
    </source>
</evidence>
<evidence type="ECO:0000256" key="1">
    <source>
        <dbReference type="SAM" id="MobiDB-lite"/>
    </source>
</evidence>
<proteinExistence type="predicted"/>
<feature type="region of interest" description="Disordered" evidence="1">
    <location>
        <begin position="1"/>
        <end position="143"/>
    </location>
</feature>
<keyword evidence="3" id="KW-1185">Reference proteome</keyword>
<dbReference type="Proteomes" id="UP001567538">
    <property type="component" value="Unassembled WGS sequence"/>
</dbReference>
<accession>A0ABD1II02</accession>
<protein>
    <submittedName>
        <fullName evidence="2">Uncharacterized protein</fullName>
    </submittedName>
</protein>
<feature type="compositionally biased region" description="Basic residues" evidence="1">
    <location>
        <begin position="1"/>
        <end position="16"/>
    </location>
</feature>
<feature type="compositionally biased region" description="Low complexity" evidence="1">
    <location>
        <begin position="17"/>
        <end position="31"/>
    </location>
</feature>
<name>A0ABD1II02_SALDI</name>
<gene>
    <name evidence="2" type="ORF">AAHA92_02930</name>
</gene>
<dbReference type="PANTHER" id="PTHR37187">
    <property type="entry name" value="EXPRESSED PROTEIN"/>
    <property type="match status" value="1"/>
</dbReference>
<feature type="compositionally biased region" description="Basic and acidic residues" evidence="1">
    <location>
        <begin position="95"/>
        <end position="119"/>
    </location>
</feature>
<sequence length="298" mass="31847">MPSGAKKRKAAKKKKGAQPNSNNPKPSPAASTQDVKNEDDRQSEASSAASNPSHHDLLTEGEEEKVENRENAPQVEGVKIEAHDVVVEGNNAVPIEREFRTGEEFADKFEHNENERKSYDGGSSGSSRSSSSSSSDDESHGVKSSCAVIDIVPTISIGEASEAVVDCVPPVVSDKVLLLSESMEVNTSSPSVSKESGEKKGSIEAQVGGSETFYDGEATTPSVEYVEVASDLKTLAEETHERLSLSYNAPIATHDNRADLEKDSGVTEPLLVPPPHPVQTTSWKCCCGLFELFTGSDR</sequence>
<evidence type="ECO:0000313" key="3">
    <source>
        <dbReference type="Proteomes" id="UP001567538"/>
    </source>
</evidence>
<dbReference type="EMBL" id="JBEAFC010000002">
    <property type="protein sequence ID" value="KAL1567453.1"/>
    <property type="molecule type" value="Genomic_DNA"/>
</dbReference>
<feature type="compositionally biased region" description="Low complexity" evidence="1">
    <location>
        <begin position="125"/>
        <end position="134"/>
    </location>
</feature>
<dbReference type="PANTHER" id="PTHR37187:SF7">
    <property type="entry name" value="EXPRESSED PROTEIN"/>
    <property type="match status" value="1"/>
</dbReference>
<dbReference type="AlphaFoldDB" id="A0ABD1II02"/>